<organism evidence="1 2">
    <name type="scientific">Gossypium darwinii</name>
    <name type="common">Darwin's cotton</name>
    <name type="synonym">Gossypium barbadense var. darwinii</name>
    <dbReference type="NCBI Taxonomy" id="34276"/>
    <lineage>
        <taxon>Eukaryota</taxon>
        <taxon>Viridiplantae</taxon>
        <taxon>Streptophyta</taxon>
        <taxon>Embryophyta</taxon>
        <taxon>Tracheophyta</taxon>
        <taxon>Spermatophyta</taxon>
        <taxon>Magnoliopsida</taxon>
        <taxon>eudicotyledons</taxon>
        <taxon>Gunneridae</taxon>
        <taxon>Pentapetalae</taxon>
        <taxon>rosids</taxon>
        <taxon>malvids</taxon>
        <taxon>Malvales</taxon>
        <taxon>Malvaceae</taxon>
        <taxon>Malvoideae</taxon>
        <taxon>Gossypium</taxon>
    </lineage>
</organism>
<gene>
    <name evidence="1" type="ORF">ES288_D12G142200v1</name>
</gene>
<evidence type="ECO:0000313" key="1">
    <source>
        <dbReference type="EMBL" id="TYG41022.1"/>
    </source>
</evidence>
<evidence type="ECO:0000313" key="2">
    <source>
        <dbReference type="Proteomes" id="UP000323506"/>
    </source>
</evidence>
<sequence length="37" mass="4649">MKRRFKFILYNRSKLVKRKNWRVSEQAEETIKLLIKP</sequence>
<protein>
    <submittedName>
        <fullName evidence="1">Uncharacterized protein</fullName>
    </submittedName>
</protein>
<keyword evidence="2" id="KW-1185">Reference proteome</keyword>
<dbReference type="EMBL" id="CM017712">
    <property type="protein sequence ID" value="TYG41023.1"/>
    <property type="molecule type" value="Genomic_DNA"/>
</dbReference>
<reference evidence="1 2" key="1">
    <citation type="submission" date="2019-06" db="EMBL/GenBank/DDBJ databases">
        <title>WGS assembly of Gossypium darwinii.</title>
        <authorList>
            <person name="Chen Z.J."/>
            <person name="Sreedasyam A."/>
            <person name="Ando A."/>
            <person name="Song Q."/>
            <person name="De L."/>
            <person name="Hulse-Kemp A."/>
            <person name="Ding M."/>
            <person name="Ye W."/>
            <person name="Kirkbride R."/>
            <person name="Jenkins J."/>
            <person name="Plott C."/>
            <person name="Lovell J."/>
            <person name="Lin Y.-M."/>
            <person name="Vaughn R."/>
            <person name="Liu B."/>
            <person name="Li W."/>
            <person name="Simpson S."/>
            <person name="Scheffler B."/>
            <person name="Saski C."/>
            <person name="Grover C."/>
            <person name="Hu G."/>
            <person name="Conover J."/>
            <person name="Carlson J."/>
            <person name="Shu S."/>
            <person name="Boston L."/>
            <person name="Williams M."/>
            <person name="Peterson D."/>
            <person name="Mcgee K."/>
            <person name="Jones D."/>
            <person name="Wendel J."/>
            <person name="Stelly D."/>
            <person name="Grimwood J."/>
            <person name="Schmutz J."/>
        </authorList>
    </citation>
    <scope>NUCLEOTIDE SEQUENCE [LARGE SCALE GENOMIC DNA]</scope>
    <source>
        <strain evidence="1">1808015.09</strain>
    </source>
</reference>
<proteinExistence type="predicted"/>
<dbReference type="Proteomes" id="UP000323506">
    <property type="component" value="Chromosome D12"/>
</dbReference>
<dbReference type="EMBL" id="CM017712">
    <property type="protein sequence ID" value="TYG41022.1"/>
    <property type="molecule type" value="Genomic_DNA"/>
</dbReference>
<accession>A0A5D2ABV7</accession>
<dbReference type="AlphaFoldDB" id="A0A5D2ABV7"/>
<name>A0A5D2ABV7_GOSDA</name>